<dbReference type="RefSeq" id="WP_007177734.1">
    <property type="nucleotide sequence ID" value="NZ_LR699554.1"/>
</dbReference>
<dbReference type="KEGG" id="pdio:PDMSB3_2170.1"/>
<feature type="domain" description="DUF4387" evidence="1">
    <location>
        <begin position="15"/>
        <end position="111"/>
    </location>
</feature>
<keyword evidence="3" id="KW-1185">Reference proteome</keyword>
<dbReference type="EMBL" id="LR699554">
    <property type="protein sequence ID" value="VVD33454.1"/>
    <property type="molecule type" value="Genomic_DNA"/>
</dbReference>
<dbReference type="Proteomes" id="UP000325811">
    <property type="component" value="Chromosome II"/>
</dbReference>
<protein>
    <recommendedName>
        <fullName evidence="1">DUF4387 domain-containing protein</fullName>
    </recommendedName>
</protein>
<reference evidence="2 3" key="1">
    <citation type="submission" date="2019-08" db="EMBL/GenBank/DDBJ databases">
        <authorList>
            <person name="Herpell B J."/>
        </authorList>
    </citation>
    <scope>NUCLEOTIDE SEQUENCE [LARGE SCALE GENOMIC DNA]</scope>
    <source>
        <strain evidence="3">Msb3</strain>
    </source>
</reference>
<proteinExistence type="predicted"/>
<accession>A0A5Q4YY65</accession>
<sequence>MNLSDVFDPSRGDTLYDLAEVMRSKNAGPLYLTFDMIFPDAAAYRRVLDSRVLTPELVSALYHVEQSDVSIVAFDAANAIKITIPRTGPTSGAPGDRDVYGAQQHEPLIGIRIPPAASSR</sequence>
<gene>
    <name evidence="2" type="ORF">PDMSB3_2170</name>
</gene>
<dbReference type="AlphaFoldDB" id="A0A5Q4YY65"/>
<evidence type="ECO:0000313" key="2">
    <source>
        <dbReference type="EMBL" id="VVD33454.1"/>
    </source>
</evidence>
<dbReference type="Pfam" id="PF14330">
    <property type="entry name" value="DUF4387"/>
    <property type="match status" value="1"/>
</dbReference>
<dbReference type="InterPro" id="IPR025496">
    <property type="entry name" value="DUF4387"/>
</dbReference>
<evidence type="ECO:0000259" key="1">
    <source>
        <dbReference type="Pfam" id="PF14330"/>
    </source>
</evidence>
<evidence type="ECO:0000313" key="3">
    <source>
        <dbReference type="Proteomes" id="UP000325811"/>
    </source>
</evidence>
<name>A0A5Q4YY65_9BURK</name>
<organism evidence="2 3">
    <name type="scientific">Paraburkholderia dioscoreae</name>
    <dbReference type="NCBI Taxonomy" id="2604047"/>
    <lineage>
        <taxon>Bacteria</taxon>
        <taxon>Pseudomonadati</taxon>
        <taxon>Pseudomonadota</taxon>
        <taxon>Betaproteobacteria</taxon>
        <taxon>Burkholderiales</taxon>
        <taxon>Burkholderiaceae</taxon>
        <taxon>Paraburkholderia</taxon>
    </lineage>
</organism>